<evidence type="ECO:0000313" key="3">
    <source>
        <dbReference type="Proteomes" id="UP000016648"/>
    </source>
</evidence>
<feature type="domain" description="Peptidase M15A C-terminal" evidence="1">
    <location>
        <begin position="26"/>
        <end position="111"/>
    </location>
</feature>
<dbReference type="EMBL" id="AWEY01000044">
    <property type="protein sequence ID" value="ERK38205.1"/>
    <property type="molecule type" value="Genomic_DNA"/>
</dbReference>
<reference evidence="2 3" key="1">
    <citation type="submission" date="2013-08" db="EMBL/GenBank/DDBJ databases">
        <authorList>
            <person name="Durkin A.S."/>
            <person name="Haft D.R."/>
            <person name="McCorrison J."/>
            <person name="Torralba M."/>
            <person name="Gillis M."/>
            <person name="Haft D.H."/>
            <person name="Methe B."/>
            <person name="Sutton G."/>
            <person name="Nelson K.E."/>
        </authorList>
    </citation>
    <scope>NUCLEOTIDE SEQUENCE [LARGE SCALE GENOMIC DNA]</scope>
    <source>
        <strain evidence="2 3">F0067</strain>
    </source>
</reference>
<dbReference type="InterPro" id="IPR013230">
    <property type="entry name" value="Peptidase_M15A_C"/>
</dbReference>
<evidence type="ECO:0000259" key="1">
    <source>
        <dbReference type="Pfam" id="PF08291"/>
    </source>
</evidence>
<accession>U2NJB0</accession>
<dbReference type="Gene3D" id="3.30.1380.10">
    <property type="match status" value="1"/>
</dbReference>
<dbReference type="SUPFAM" id="SSF55166">
    <property type="entry name" value="Hedgehog/DD-peptidase"/>
    <property type="match status" value="1"/>
</dbReference>
<keyword evidence="3" id="KW-1185">Reference proteome</keyword>
<proteinExistence type="predicted"/>
<dbReference type="PATRIC" id="fig|1115809.3.peg.2523"/>
<name>U2NJB0_9BACT</name>
<gene>
    <name evidence="2" type="ORF">HMPREF9135_1040</name>
</gene>
<sequence>MNKNNKKNRNMKRENTQHACPFRLTPHFTLEEMTHSETARLYDIDNTPTPEVIHNLQTLCTKVLEPLRKEFGPVRVTSGYRSAWLNHLVGGVKRSQHILGQAADIHIPDRRRGVGMLEFIFMTLDYDQLLLEHNAQGGEWIHVSYNESHNRCVMIPYYMGN</sequence>
<evidence type="ECO:0000313" key="2">
    <source>
        <dbReference type="EMBL" id="ERK38205.1"/>
    </source>
</evidence>
<dbReference type="AlphaFoldDB" id="U2NJB0"/>
<dbReference type="Pfam" id="PF08291">
    <property type="entry name" value="Peptidase_M15_3"/>
    <property type="match status" value="1"/>
</dbReference>
<organism evidence="2 3">
    <name type="scientific">Segatella baroniae F0067</name>
    <dbReference type="NCBI Taxonomy" id="1115809"/>
    <lineage>
        <taxon>Bacteria</taxon>
        <taxon>Pseudomonadati</taxon>
        <taxon>Bacteroidota</taxon>
        <taxon>Bacteroidia</taxon>
        <taxon>Bacteroidales</taxon>
        <taxon>Prevotellaceae</taxon>
        <taxon>Segatella</taxon>
    </lineage>
</organism>
<dbReference type="Proteomes" id="UP000016648">
    <property type="component" value="Unassembled WGS sequence"/>
</dbReference>
<dbReference type="InterPro" id="IPR009045">
    <property type="entry name" value="Zn_M74/Hedgehog-like"/>
</dbReference>
<protein>
    <submittedName>
        <fullName evidence="2">Peptidase M15</fullName>
    </submittedName>
</protein>
<comment type="caution">
    <text evidence="2">The sequence shown here is derived from an EMBL/GenBank/DDBJ whole genome shotgun (WGS) entry which is preliminary data.</text>
</comment>